<keyword evidence="1" id="KW-1133">Transmembrane helix</keyword>
<gene>
    <name evidence="2" type="ORF">MES4922_10173</name>
</gene>
<accession>A0ABN8JC37</accession>
<proteinExistence type="predicted"/>
<sequence>MSNNHSHRSGAYYSLAPFIGAFLAIALWGEPLTARLVLPAC</sequence>
<dbReference type="EMBL" id="CAKXZS010000001">
    <property type="protein sequence ID" value="CAH2394260.1"/>
    <property type="molecule type" value="Genomic_DNA"/>
</dbReference>
<keyword evidence="1" id="KW-0472">Membrane</keyword>
<feature type="transmembrane region" description="Helical" evidence="1">
    <location>
        <begin position="12"/>
        <end position="29"/>
    </location>
</feature>
<organism evidence="2 3">
    <name type="scientific">Mesorhizobium ventifaucium</name>
    <dbReference type="NCBI Taxonomy" id="666020"/>
    <lineage>
        <taxon>Bacteria</taxon>
        <taxon>Pseudomonadati</taxon>
        <taxon>Pseudomonadota</taxon>
        <taxon>Alphaproteobacteria</taxon>
        <taxon>Hyphomicrobiales</taxon>
        <taxon>Phyllobacteriaceae</taxon>
        <taxon>Mesorhizobium</taxon>
    </lineage>
</organism>
<protein>
    <recommendedName>
        <fullName evidence="4">EamA family transporter</fullName>
    </recommendedName>
</protein>
<reference evidence="2" key="1">
    <citation type="submission" date="2022-03" db="EMBL/GenBank/DDBJ databases">
        <authorList>
            <person name="Brunel B."/>
        </authorList>
    </citation>
    <scope>NUCLEOTIDE SEQUENCE</scope>
    <source>
        <strain evidence="2">STM4922sample</strain>
    </source>
</reference>
<evidence type="ECO:0000313" key="3">
    <source>
        <dbReference type="Proteomes" id="UP001152604"/>
    </source>
</evidence>
<evidence type="ECO:0000313" key="2">
    <source>
        <dbReference type="EMBL" id="CAH2394260.1"/>
    </source>
</evidence>
<keyword evidence="1" id="KW-0812">Transmembrane</keyword>
<name>A0ABN8JC37_9HYPH</name>
<keyword evidence="3" id="KW-1185">Reference proteome</keyword>
<dbReference type="Proteomes" id="UP001152604">
    <property type="component" value="Unassembled WGS sequence"/>
</dbReference>
<comment type="caution">
    <text evidence="2">The sequence shown here is derived from an EMBL/GenBank/DDBJ whole genome shotgun (WGS) entry which is preliminary data.</text>
</comment>
<evidence type="ECO:0000256" key="1">
    <source>
        <dbReference type="SAM" id="Phobius"/>
    </source>
</evidence>
<evidence type="ECO:0008006" key="4">
    <source>
        <dbReference type="Google" id="ProtNLM"/>
    </source>
</evidence>